<dbReference type="Proteomes" id="UP000017836">
    <property type="component" value="Unassembled WGS sequence"/>
</dbReference>
<dbReference type="Gramene" id="ERN04596">
    <property type="protein sequence ID" value="ERN04596"/>
    <property type="gene ID" value="AMTR_s00075p00121980"/>
</dbReference>
<evidence type="ECO:0000313" key="2">
    <source>
        <dbReference type="EMBL" id="ERN04596.1"/>
    </source>
</evidence>
<reference evidence="3" key="1">
    <citation type="journal article" date="2013" name="Science">
        <title>The Amborella genome and the evolution of flowering plants.</title>
        <authorList>
            <consortium name="Amborella Genome Project"/>
        </authorList>
    </citation>
    <scope>NUCLEOTIDE SEQUENCE [LARGE SCALE GENOMIC DNA]</scope>
</reference>
<keyword evidence="3" id="KW-1185">Reference proteome</keyword>
<gene>
    <name evidence="2" type="ORF">AMTR_s00075p00121980</name>
</gene>
<protein>
    <submittedName>
        <fullName evidence="2">Uncharacterized protein</fullName>
    </submittedName>
</protein>
<evidence type="ECO:0000256" key="1">
    <source>
        <dbReference type="SAM" id="MobiDB-lite"/>
    </source>
</evidence>
<dbReference type="AlphaFoldDB" id="W1PAG9"/>
<accession>W1PAG9</accession>
<dbReference type="EMBL" id="KI394195">
    <property type="protein sequence ID" value="ERN04596.1"/>
    <property type="molecule type" value="Genomic_DNA"/>
</dbReference>
<organism evidence="2 3">
    <name type="scientific">Amborella trichopoda</name>
    <dbReference type="NCBI Taxonomy" id="13333"/>
    <lineage>
        <taxon>Eukaryota</taxon>
        <taxon>Viridiplantae</taxon>
        <taxon>Streptophyta</taxon>
        <taxon>Embryophyta</taxon>
        <taxon>Tracheophyta</taxon>
        <taxon>Spermatophyta</taxon>
        <taxon>Magnoliopsida</taxon>
        <taxon>Amborellales</taxon>
        <taxon>Amborellaceae</taxon>
        <taxon>Amborella</taxon>
    </lineage>
</organism>
<feature type="region of interest" description="Disordered" evidence="1">
    <location>
        <begin position="75"/>
        <end position="97"/>
    </location>
</feature>
<name>W1PAG9_AMBTC</name>
<proteinExistence type="predicted"/>
<evidence type="ECO:0000313" key="3">
    <source>
        <dbReference type="Proteomes" id="UP000017836"/>
    </source>
</evidence>
<dbReference type="HOGENOM" id="CLU_2088096_0_0_1"/>
<sequence>MLVQATVRVPPVAAHELCYACSSRVRVFFATVRDLCCCRLLDFRAWHLIARLPLYKCGRITVSRSRLLIFPNNAWPKNRSNSSQKPPRNLCDCRKTTKNPRAFMYKLPESRQKAATN</sequence>